<dbReference type="FunFam" id="3.30.300.30:FF:000007">
    <property type="entry name" value="4-coumarate--CoA ligase 2"/>
    <property type="match status" value="1"/>
</dbReference>
<protein>
    <recommendedName>
        <fullName evidence="8">4-coumarate--CoA ligase</fullName>
    </recommendedName>
</protein>
<evidence type="ECO:0000313" key="6">
    <source>
        <dbReference type="EMBL" id="KAK9271833.1"/>
    </source>
</evidence>
<dbReference type="InterPro" id="IPR045851">
    <property type="entry name" value="AMP-bd_C_sf"/>
</dbReference>
<evidence type="ECO:0000313" key="7">
    <source>
        <dbReference type="Proteomes" id="UP001415857"/>
    </source>
</evidence>
<keyword evidence="2" id="KW-0436">Ligase</keyword>
<dbReference type="AlphaFoldDB" id="A0AAP0NF81"/>
<evidence type="ECO:0000256" key="3">
    <source>
        <dbReference type="SAM" id="SignalP"/>
    </source>
</evidence>
<dbReference type="Pfam" id="PF13193">
    <property type="entry name" value="AMP-binding_C"/>
    <property type="match status" value="1"/>
</dbReference>
<name>A0AAP0NF81_LIQFO</name>
<feature type="domain" description="AMP-binding enzyme C-terminal" evidence="5">
    <location>
        <begin position="449"/>
        <end position="524"/>
    </location>
</feature>
<sequence>MAMKTCSAKSLLLVLSSVYESKNITCGLAGSKLPDIPISNHLPLHTYCFENLPDFSDRPCLISDSDGTTYSFAKTHLICQKTAAGLSKLGIKKGDVIMILLPNSPEFVFSFMGASMIGAITTTANPFYTSAEIFKQVNDSTPKLIITESQYVDKIRQHGEINNPKLGKDFSVITVDDPPENCLHFSVITEANENEIPFVSIDPDDPVALPFSSGTTVDGENPNLYLKPDDVLLCVLPMFHIFSLHSVLLCALRAGAGVLLMQKFETGALLELTQRHRVSVAVVVPPLVLALVKNPMVESFKLSSIRLVLSGAAPLGKKLEEGLRRKIPWAILGQGYGMTEAGPVLSMCPGFAKQPLPTKSGSCGTVVRNAELKVIHLQTGCSLAHNQPGEICIRGPQIMKGYLNDNGATATTIDKDGWLHTGDIGYVDDDEEVFIVDKVKELIKLPPAELEALLVSHPSIADAAVVPQKDDAAGEVPVAFVVRSNGFQLSEEDVKEFIEKQVVFYKKLHKVHFVSAIPKSPSGKILRKDLRAKLATASPKPS</sequence>
<feature type="domain" description="AMP-dependent synthetase/ligase" evidence="4">
    <location>
        <begin position="54"/>
        <end position="216"/>
    </location>
</feature>
<evidence type="ECO:0008006" key="8">
    <source>
        <dbReference type="Google" id="ProtNLM"/>
    </source>
</evidence>
<reference evidence="6 7" key="1">
    <citation type="journal article" date="2024" name="Plant J.">
        <title>Genome sequences and population genomics reveal climatic adaptation and genomic divergence between two closely related sweetgum species.</title>
        <authorList>
            <person name="Xu W.Q."/>
            <person name="Ren C.Q."/>
            <person name="Zhang X.Y."/>
            <person name="Comes H.P."/>
            <person name="Liu X.H."/>
            <person name="Li Y.G."/>
            <person name="Kettle C.J."/>
            <person name="Jalonen R."/>
            <person name="Gaisberger H."/>
            <person name="Ma Y.Z."/>
            <person name="Qiu Y.X."/>
        </authorList>
    </citation>
    <scope>NUCLEOTIDE SEQUENCE [LARGE SCALE GENOMIC DNA]</scope>
    <source>
        <strain evidence="6">Hangzhou</strain>
    </source>
</reference>
<dbReference type="InterPro" id="IPR025110">
    <property type="entry name" value="AMP-bd_C"/>
</dbReference>
<dbReference type="Gene3D" id="3.40.50.12780">
    <property type="entry name" value="N-terminal domain of ligase-like"/>
    <property type="match status" value="1"/>
</dbReference>
<evidence type="ECO:0000256" key="1">
    <source>
        <dbReference type="ARBA" id="ARBA00006432"/>
    </source>
</evidence>
<evidence type="ECO:0000259" key="4">
    <source>
        <dbReference type="Pfam" id="PF00501"/>
    </source>
</evidence>
<organism evidence="6 7">
    <name type="scientific">Liquidambar formosana</name>
    <name type="common">Formosan gum</name>
    <dbReference type="NCBI Taxonomy" id="63359"/>
    <lineage>
        <taxon>Eukaryota</taxon>
        <taxon>Viridiplantae</taxon>
        <taxon>Streptophyta</taxon>
        <taxon>Embryophyta</taxon>
        <taxon>Tracheophyta</taxon>
        <taxon>Spermatophyta</taxon>
        <taxon>Magnoliopsida</taxon>
        <taxon>eudicotyledons</taxon>
        <taxon>Gunneridae</taxon>
        <taxon>Pentapetalae</taxon>
        <taxon>Saxifragales</taxon>
        <taxon>Altingiaceae</taxon>
        <taxon>Liquidambar</taxon>
    </lineage>
</organism>
<keyword evidence="3" id="KW-0732">Signal</keyword>
<dbReference type="Gene3D" id="3.30.300.30">
    <property type="match status" value="1"/>
</dbReference>
<evidence type="ECO:0000256" key="2">
    <source>
        <dbReference type="ARBA" id="ARBA00022598"/>
    </source>
</evidence>
<feature type="domain" description="AMP-dependent synthetase/ligase" evidence="4">
    <location>
        <begin position="225"/>
        <end position="403"/>
    </location>
</feature>
<dbReference type="EMBL" id="JBBPBK010000013">
    <property type="protein sequence ID" value="KAK9271833.1"/>
    <property type="molecule type" value="Genomic_DNA"/>
</dbReference>
<dbReference type="CDD" id="cd05904">
    <property type="entry name" value="4CL"/>
    <property type="match status" value="1"/>
</dbReference>
<dbReference type="PANTHER" id="PTHR24096:SF169">
    <property type="entry name" value="4-COUMARATE--COA LIGASE 3"/>
    <property type="match status" value="1"/>
</dbReference>
<feature type="signal peptide" evidence="3">
    <location>
        <begin position="1"/>
        <end position="21"/>
    </location>
</feature>
<dbReference type="InterPro" id="IPR042099">
    <property type="entry name" value="ANL_N_sf"/>
</dbReference>
<comment type="similarity">
    <text evidence="1">Belongs to the ATP-dependent AMP-binding enzyme family.</text>
</comment>
<gene>
    <name evidence="6" type="ORF">L1049_002198</name>
</gene>
<keyword evidence="7" id="KW-1185">Reference proteome</keyword>
<proteinExistence type="inferred from homology"/>
<accession>A0AAP0NF81</accession>
<dbReference type="InterPro" id="IPR000873">
    <property type="entry name" value="AMP-dep_synth/lig_dom"/>
</dbReference>
<feature type="chain" id="PRO_5042939005" description="4-coumarate--CoA ligase" evidence="3">
    <location>
        <begin position="22"/>
        <end position="542"/>
    </location>
</feature>
<dbReference type="GO" id="GO:0016207">
    <property type="term" value="F:4-coumarate-CoA ligase activity"/>
    <property type="evidence" value="ECO:0007669"/>
    <property type="project" value="TreeGrafter"/>
</dbReference>
<dbReference type="SUPFAM" id="SSF56801">
    <property type="entry name" value="Acetyl-CoA synthetase-like"/>
    <property type="match status" value="1"/>
</dbReference>
<dbReference type="PANTHER" id="PTHR24096">
    <property type="entry name" value="LONG-CHAIN-FATTY-ACID--COA LIGASE"/>
    <property type="match status" value="1"/>
</dbReference>
<dbReference type="Proteomes" id="UP001415857">
    <property type="component" value="Unassembled WGS sequence"/>
</dbReference>
<comment type="caution">
    <text evidence="6">The sequence shown here is derived from an EMBL/GenBank/DDBJ whole genome shotgun (WGS) entry which is preliminary data.</text>
</comment>
<dbReference type="Pfam" id="PF00501">
    <property type="entry name" value="AMP-binding"/>
    <property type="match status" value="2"/>
</dbReference>
<evidence type="ECO:0000259" key="5">
    <source>
        <dbReference type="Pfam" id="PF13193"/>
    </source>
</evidence>